<sequence length="443" mass="48747">EKKAGSRTSAPLGELPIGSPWDSVAIDIVKVAPSSRGNKYLLVAQDQFSKYLTAVFTGRDPSLPVISQQSRRFYDVRTYADKLEGDLLRIREFVEEHLVQAAGEQKSGYDRSTGQLRMFSPGDEVLLRIELRGSKLAPYWEPGWQVLSQRDLVVEIQKIENGRTRRVNVNRLRPRILPVPDGERFLQPPFAHAAHGGDEADEEPPPETLPAFRDQTTDGPARSRNLQNGKISVCPATPLAGVQRAAWRRADNAPAVRLPHRAGGRLPVKRLCRPAEGGHRGQIPTRLAAEPWLLEQLRGMLYRAHRPDKLDERLALCFIIKTPDIFDQSRPRQDPVCMHLANGGFRMETDILLAQKTLCRRGPESPGVHFLCSRPVADTTISTTSAFCELRAGAGATPQCFANDKTSLMEENGRCAGVDGGGRSPGGGGGDSPGPIRHSECVL</sequence>
<feature type="region of interest" description="Disordered" evidence="1">
    <location>
        <begin position="416"/>
        <end position="443"/>
    </location>
</feature>
<dbReference type="PANTHER" id="PTHR37984:SF15">
    <property type="entry name" value="INTEGRASE CATALYTIC DOMAIN-CONTAINING PROTEIN"/>
    <property type="match status" value="1"/>
</dbReference>
<evidence type="ECO:0000313" key="2">
    <source>
        <dbReference type="Proteomes" id="UP000095280"/>
    </source>
</evidence>
<dbReference type="InterPro" id="IPR050951">
    <property type="entry name" value="Retrovirus_Pol_polyprotein"/>
</dbReference>
<dbReference type="PANTHER" id="PTHR37984">
    <property type="entry name" value="PROTEIN CBG26694"/>
    <property type="match status" value="1"/>
</dbReference>
<proteinExistence type="predicted"/>
<keyword evidence="2" id="KW-1185">Reference proteome</keyword>
<name>A0A1I8F7G0_9PLAT</name>
<organism evidence="2 3">
    <name type="scientific">Macrostomum lignano</name>
    <dbReference type="NCBI Taxonomy" id="282301"/>
    <lineage>
        <taxon>Eukaryota</taxon>
        <taxon>Metazoa</taxon>
        <taxon>Spiralia</taxon>
        <taxon>Lophotrochozoa</taxon>
        <taxon>Platyhelminthes</taxon>
        <taxon>Rhabditophora</taxon>
        <taxon>Macrostomorpha</taxon>
        <taxon>Macrostomida</taxon>
        <taxon>Macrostomidae</taxon>
        <taxon>Macrostomum</taxon>
    </lineage>
</organism>
<protein>
    <submittedName>
        <fullName evidence="3">DUF5641 domain-containing protein</fullName>
    </submittedName>
</protein>
<dbReference type="InterPro" id="IPR036397">
    <property type="entry name" value="RNaseH_sf"/>
</dbReference>
<feature type="region of interest" description="Disordered" evidence="1">
    <location>
        <begin position="183"/>
        <end position="227"/>
    </location>
</feature>
<dbReference type="Gene3D" id="3.30.420.10">
    <property type="entry name" value="Ribonuclease H-like superfamily/Ribonuclease H"/>
    <property type="match status" value="1"/>
</dbReference>
<dbReference type="WBParaSite" id="maker-unitig_23539-snap-gene-0.2-mRNA-1">
    <property type="protein sequence ID" value="maker-unitig_23539-snap-gene-0.2-mRNA-1"/>
    <property type="gene ID" value="maker-unitig_23539-snap-gene-0.2"/>
</dbReference>
<evidence type="ECO:0000313" key="3">
    <source>
        <dbReference type="WBParaSite" id="maker-unitig_23539-snap-gene-0.2-mRNA-1"/>
    </source>
</evidence>
<dbReference type="Proteomes" id="UP000095280">
    <property type="component" value="Unplaced"/>
</dbReference>
<dbReference type="AlphaFoldDB" id="A0A1I8F7G0"/>
<evidence type="ECO:0000256" key="1">
    <source>
        <dbReference type="SAM" id="MobiDB-lite"/>
    </source>
</evidence>
<feature type="compositionally biased region" description="Gly residues" evidence="1">
    <location>
        <begin position="418"/>
        <end position="432"/>
    </location>
</feature>
<accession>A0A1I8F7G0</accession>
<reference evidence="3" key="1">
    <citation type="submission" date="2016-11" db="UniProtKB">
        <authorList>
            <consortium name="WormBaseParasite"/>
        </authorList>
    </citation>
    <scope>IDENTIFICATION</scope>
</reference>
<dbReference type="GO" id="GO:0003676">
    <property type="term" value="F:nucleic acid binding"/>
    <property type="evidence" value="ECO:0007669"/>
    <property type="project" value="InterPro"/>
</dbReference>